<evidence type="ECO:0000313" key="3">
    <source>
        <dbReference type="EMBL" id="MBB3971621.1"/>
    </source>
</evidence>
<dbReference type="EMBL" id="JACIDR010000001">
    <property type="protein sequence ID" value="MBB3971621.1"/>
    <property type="molecule type" value="Genomic_DNA"/>
</dbReference>
<dbReference type="SMART" id="SM00327">
    <property type="entry name" value="VWA"/>
    <property type="match status" value="1"/>
</dbReference>
<dbReference type="Gene3D" id="3.40.50.410">
    <property type="entry name" value="von Willebrand factor, type A domain"/>
    <property type="match status" value="1"/>
</dbReference>
<dbReference type="InterPro" id="IPR006538">
    <property type="entry name" value="CobT"/>
</dbReference>
<feature type="region of interest" description="Disordered" evidence="1">
    <location>
        <begin position="296"/>
        <end position="315"/>
    </location>
</feature>
<evidence type="ECO:0000313" key="4">
    <source>
        <dbReference type="Proteomes" id="UP000528964"/>
    </source>
</evidence>
<keyword evidence="3" id="KW-0436">Ligase</keyword>
<protein>
    <submittedName>
        <fullName evidence="3">Cobaltochelatase CobT</fullName>
        <ecNumber evidence="3">6.6.1.2</ecNumber>
    </submittedName>
</protein>
<feature type="compositionally biased region" description="Basic and acidic residues" evidence="1">
    <location>
        <begin position="16"/>
        <end position="26"/>
    </location>
</feature>
<feature type="compositionally biased region" description="Basic and acidic residues" evidence="1">
    <location>
        <begin position="230"/>
        <end position="258"/>
    </location>
</feature>
<feature type="region of interest" description="Disordered" evidence="1">
    <location>
        <begin position="226"/>
        <end position="288"/>
    </location>
</feature>
<dbReference type="InterPro" id="IPR036465">
    <property type="entry name" value="vWFA_dom_sf"/>
</dbReference>
<reference evidence="3 4" key="1">
    <citation type="submission" date="2020-08" db="EMBL/GenBank/DDBJ databases">
        <title>Genomic Encyclopedia of Type Strains, Phase IV (KMG-IV): sequencing the most valuable type-strain genomes for metagenomic binning, comparative biology and taxonomic classification.</title>
        <authorList>
            <person name="Goeker M."/>
        </authorList>
    </citation>
    <scope>NUCLEOTIDE SEQUENCE [LARGE SCALE GENOMIC DNA]</scope>
    <source>
        <strain evidence="3 4">DSM 25481</strain>
    </source>
</reference>
<dbReference type="GO" id="GO:0051116">
    <property type="term" value="F:cobaltochelatase activity"/>
    <property type="evidence" value="ECO:0007669"/>
    <property type="project" value="UniProtKB-EC"/>
</dbReference>
<keyword evidence="4" id="KW-1185">Reference proteome</keyword>
<dbReference type="InterPro" id="IPR051928">
    <property type="entry name" value="NorD/CobT"/>
</dbReference>
<dbReference type="GO" id="GO:0009236">
    <property type="term" value="P:cobalamin biosynthetic process"/>
    <property type="evidence" value="ECO:0007669"/>
    <property type="project" value="InterPro"/>
</dbReference>
<dbReference type="PIRSF" id="PIRSF031715">
    <property type="entry name" value="Cob_chel_CobT"/>
    <property type="match status" value="1"/>
</dbReference>
<dbReference type="PROSITE" id="PS50234">
    <property type="entry name" value="VWFA"/>
    <property type="match status" value="1"/>
</dbReference>
<dbReference type="RefSeq" id="WP_183393484.1">
    <property type="nucleotide sequence ID" value="NZ_JACIDR010000001.1"/>
</dbReference>
<evidence type="ECO:0000259" key="2">
    <source>
        <dbReference type="PROSITE" id="PS50234"/>
    </source>
</evidence>
<gene>
    <name evidence="3" type="ORF">GGR24_000254</name>
</gene>
<proteinExistence type="predicted"/>
<comment type="caution">
    <text evidence="3">The sequence shown here is derived from an EMBL/GenBank/DDBJ whole genome shotgun (WGS) entry which is preliminary data.</text>
</comment>
<feature type="region of interest" description="Disordered" evidence="1">
    <location>
        <begin position="1"/>
        <end position="26"/>
    </location>
</feature>
<organism evidence="3 4">
    <name type="scientific">Hansschlegelia beijingensis</name>
    <dbReference type="NCBI Taxonomy" id="1133344"/>
    <lineage>
        <taxon>Bacteria</taxon>
        <taxon>Pseudomonadati</taxon>
        <taxon>Pseudomonadota</taxon>
        <taxon>Alphaproteobacteria</taxon>
        <taxon>Hyphomicrobiales</taxon>
        <taxon>Methylopilaceae</taxon>
        <taxon>Hansschlegelia</taxon>
    </lineage>
</organism>
<feature type="domain" description="VWFA" evidence="2">
    <location>
        <begin position="414"/>
        <end position="624"/>
    </location>
</feature>
<accession>A0A7W6CYX1</accession>
<dbReference type="EC" id="6.6.1.2" evidence="3"/>
<evidence type="ECO:0000256" key="1">
    <source>
        <dbReference type="SAM" id="MobiDB-lite"/>
    </source>
</evidence>
<dbReference type="InterPro" id="IPR025861">
    <property type="entry name" value="CobT_VWA_dom"/>
</dbReference>
<dbReference type="Proteomes" id="UP000528964">
    <property type="component" value="Unassembled WGS sequence"/>
</dbReference>
<dbReference type="PANTHER" id="PTHR41248">
    <property type="entry name" value="NORD PROTEIN"/>
    <property type="match status" value="1"/>
</dbReference>
<name>A0A7W6CYX1_9HYPH</name>
<dbReference type="SUPFAM" id="SSF53300">
    <property type="entry name" value="vWA-like"/>
    <property type="match status" value="1"/>
</dbReference>
<dbReference type="Pfam" id="PF11775">
    <property type="entry name" value="CobT_C"/>
    <property type="match status" value="1"/>
</dbReference>
<dbReference type="InterPro" id="IPR002035">
    <property type="entry name" value="VWF_A"/>
</dbReference>
<dbReference type="AlphaFoldDB" id="A0A7W6CYX1"/>
<dbReference type="PANTHER" id="PTHR41248:SF1">
    <property type="entry name" value="NORD PROTEIN"/>
    <property type="match status" value="1"/>
</dbReference>
<sequence length="624" mass="67103">MSLTGSSAGVRGAATQDHRTGARAKGDDLEEAIAVCARALGAGAEVAISFGGAEQEADPAAGRVTRRAPDLPPELRAALRGEADLVGLYRAHHDPARVGAAMSDREARVLRALERARIEAIGGAEYRGVAHNLAAALEERCLKPHYAEAAGEILQAEALAMLLRERLAPAALPARRFGFVEARRAALSAALATYLPELETALRDQRRFATAALRLARALTPETEGLAEGLVDKEEPARGDRDPGPIQGERKSEGEARGLKSATEEATEDAPLFGQPEATETSGGETDAAALASVEDAATQAARPTAGGGESRAPSNYRVFTTAFDRTVSAATLLAELSPPEEDEDPEGFAERRREAARLAARLRRSLMAMQPRGWERDQAEGLLDPARLARVVTDPTSGRFFRQEKNEPFADTVVTLLLDNSSSMRGEPLRIVALTTELMTWAMESAGVRVEALGFTTRSWRGGRAREAWIAAGRPADPGRVSELLHIVYKAADAPSRGLRQALKLLQVRGLPKENVDDEALDWACRRLMRRPERRRILIMVSDGAPSEETTLSLSAYPGNCLEAHLRETIAAIERRGLVELFAIGIGYDVGRLYPRSVRIDSADGLAGALAAELPRLLARPTT</sequence>
<dbReference type="Pfam" id="PF06213">
    <property type="entry name" value="CobT"/>
    <property type="match status" value="1"/>
</dbReference>